<dbReference type="Proteomes" id="UP000255193">
    <property type="component" value="Unassembled WGS sequence"/>
</dbReference>
<sequence length="224" mass="23517">MKNSLPTYAHYRREYETAKELGAAALACNAVLVPDGFEHLRLLITNFQKPIATNNDAADVDYAGGLAAHVSGVPKTSFESSLTILETEKNTVGDFAQAMADNGGFLDAAHVFFGISDGFASAVTDYRIFDITITFSDGGGEIDSASRSQVLSVNGSIRYMYFGQNADLGAAGASAFDQINNTLKARGGKTNAINAAVGGLIGLAQGGVFNQTGIRNINGYTGRI</sequence>
<dbReference type="EMBL" id="UGQA01000001">
    <property type="protein sequence ID" value="STY95201.1"/>
    <property type="molecule type" value="Genomic_DNA"/>
</dbReference>
<protein>
    <submittedName>
        <fullName evidence="1">Uncharacterized protein</fullName>
    </submittedName>
</protein>
<gene>
    <name evidence="1" type="ORF">NCTC11091_00994</name>
</gene>
<accession>A0A378Q322</accession>
<proteinExistence type="predicted"/>
<dbReference type="RefSeq" id="WP_067058652.1">
    <property type="nucleotide sequence ID" value="NZ_MXAO01000078.1"/>
</dbReference>
<evidence type="ECO:0000313" key="1">
    <source>
        <dbReference type="EMBL" id="STY95201.1"/>
    </source>
</evidence>
<name>A0A378Q322_9GAMM</name>
<organism evidence="1 2">
    <name type="scientific">Faucicola atlantae</name>
    <dbReference type="NCBI Taxonomy" id="34059"/>
    <lineage>
        <taxon>Bacteria</taxon>
        <taxon>Pseudomonadati</taxon>
        <taxon>Pseudomonadota</taxon>
        <taxon>Gammaproteobacteria</taxon>
        <taxon>Moraxellales</taxon>
        <taxon>Moraxellaceae</taxon>
        <taxon>Faucicola</taxon>
    </lineage>
</organism>
<dbReference type="AlphaFoldDB" id="A0A378Q322"/>
<reference evidence="1 2" key="1">
    <citation type="submission" date="2018-06" db="EMBL/GenBank/DDBJ databases">
        <authorList>
            <consortium name="Pathogen Informatics"/>
            <person name="Doyle S."/>
        </authorList>
    </citation>
    <scope>NUCLEOTIDE SEQUENCE [LARGE SCALE GENOMIC DNA]</scope>
    <source>
        <strain evidence="1 2">NCTC11091</strain>
    </source>
</reference>
<evidence type="ECO:0000313" key="2">
    <source>
        <dbReference type="Proteomes" id="UP000255193"/>
    </source>
</evidence>